<sequence>MQTLQESHANLLQGTNQNPTQATQTEQAPQTTQTTQSSNTPEVKPLWKYGANTLQAFKDYMQAKDLGSAGAWLELGKMAVEGIVLYPDNNVAMRCFEKAIELGSVQAMVELGKIYMENGDTQIVEYGSGEVLEGVVVERGLSSCEDEIDPDVESYKEFLEHCHVFADKKVQNCHQKAKELFEKAGELGEGRAYRHLGELYRRYNNFGETDEGSKAKSYEYYKKAVELFKRQAKQGDTEAWAEMGQAFVNRLRLASKEDQEYEDESLVEKAIEAFQKAIDLDCHVGCYYLGQFYTYIRCFNGHESEQEEQNSIQAYKKGIQLGSGLCARQLVFDHATRGFNPLTLAFTEGKSKPEIIQFYYFEAFDQAIKWLKMAVSYRHYKALLDLLEYLATQPYLAKEYGFEEEEQKRLNQYKRDYDTYRKFTRELGPKHWHFYCSSGGVFNPKGFLGHGVSAWRLLTGTLS</sequence>
<reference evidence="6 7" key="1">
    <citation type="submission" date="2021-07" db="EMBL/GenBank/DDBJ databases">
        <title>Novel Helicobacter sp. Isolated from a cat.</title>
        <authorList>
            <person name="Rimbara E."/>
            <person name="Suzuki M."/>
        </authorList>
    </citation>
    <scope>NUCLEOTIDE SEQUENCE [LARGE SCALE GENOMIC DNA]</scope>
    <source>
        <strain evidence="7">NHP19-012</strain>
    </source>
</reference>
<dbReference type="InterPro" id="IPR011990">
    <property type="entry name" value="TPR-like_helical_dom_sf"/>
</dbReference>
<dbReference type="EC" id="3.5.2.6" evidence="2"/>
<dbReference type="InterPro" id="IPR050767">
    <property type="entry name" value="Sel1_AlgK"/>
</dbReference>
<dbReference type="Gene3D" id="1.25.40.10">
    <property type="entry name" value="Tetratricopeptide repeat domain"/>
    <property type="match status" value="2"/>
</dbReference>
<evidence type="ECO:0000313" key="6">
    <source>
        <dbReference type="EMBL" id="BCZ18771.1"/>
    </source>
</evidence>
<dbReference type="InterPro" id="IPR006597">
    <property type="entry name" value="Sel1-like"/>
</dbReference>
<evidence type="ECO:0000256" key="1">
    <source>
        <dbReference type="ARBA" id="ARBA00001526"/>
    </source>
</evidence>
<evidence type="ECO:0000256" key="4">
    <source>
        <dbReference type="ARBA" id="ARBA00023251"/>
    </source>
</evidence>
<proteinExistence type="predicted"/>
<dbReference type="PANTHER" id="PTHR11102">
    <property type="entry name" value="SEL-1-LIKE PROTEIN"/>
    <property type="match status" value="1"/>
</dbReference>
<feature type="compositionally biased region" description="Low complexity" evidence="5">
    <location>
        <begin position="15"/>
        <end position="42"/>
    </location>
</feature>
<evidence type="ECO:0000256" key="3">
    <source>
        <dbReference type="ARBA" id="ARBA00023157"/>
    </source>
</evidence>
<feature type="compositionally biased region" description="Polar residues" evidence="5">
    <location>
        <begin position="1"/>
        <end position="14"/>
    </location>
</feature>
<keyword evidence="3" id="KW-1015">Disulfide bond</keyword>
<dbReference type="Proteomes" id="UP000826146">
    <property type="component" value="Chromosome"/>
</dbReference>
<evidence type="ECO:0000256" key="2">
    <source>
        <dbReference type="ARBA" id="ARBA00012865"/>
    </source>
</evidence>
<protein>
    <recommendedName>
        <fullName evidence="2">beta-lactamase</fullName>
        <ecNumber evidence="2">3.5.2.6</ecNumber>
    </recommendedName>
</protein>
<dbReference type="PANTHER" id="PTHR11102:SF160">
    <property type="entry name" value="ERAD-ASSOCIATED E3 UBIQUITIN-PROTEIN LIGASE COMPONENT HRD3"/>
    <property type="match status" value="1"/>
</dbReference>
<keyword evidence="4" id="KW-0046">Antibiotic resistance</keyword>
<dbReference type="SMART" id="SM00671">
    <property type="entry name" value="SEL1"/>
    <property type="match status" value="3"/>
</dbReference>
<accession>A0ABN6I5E2</accession>
<feature type="region of interest" description="Disordered" evidence="5">
    <location>
        <begin position="1"/>
        <end position="44"/>
    </location>
</feature>
<organism evidence="6 7">
    <name type="scientific">Helicobacter gastrofelis</name>
    <dbReference type="NCBI Taxonomy" id="2849642"/>
    <lineage>
        <taxon>Bacteria</taxon>
        <taxon>Pseudomonadati</taxon>
        <taxon>Campylobacterota</taxon>
        <taxon>Epsilonproteobacteria</taxon>
        <taxon>Campylobacterales</taxon>
        <taxon>Helicobacteraceae</taxon>
        <taxon>Helicobacter</taxon>
    </lineage>
</organism>
<evidence type="ECO:0000256" key="5">
    <source>
        <dbReference type="SAM" id="MobiDB-lite"/>
    </source>
</evidence>
<dbReference type="RefSeq" id="WP_221272241.1">
    <property type="nucleotide sequence ID" value="NZ_AP024819.1"/>
</dbReference>
<evidence type="ECO:0000313" key="7">
    <source>
        <dbReference type="Proteomes" id="UP000826146"/>
    </source>
</evidence>
<dbReference type="EMBL" id="AP024819">
    <property type="protein sequence ID" value="BCZ18771.1"/>
    <property type="molecule type" value="Genomic_DNA"/>
</dbReference>
<keyword evidence="7" id="KW-1185">Reference proteome</keyword>
<comment type="catalytic activity">
    <reaction evidence="1">
        <text>a beta-lactam + H2O = a substituted beta-amino acid</text>
        <dbReference type="Rhea" id="RHEA:20401"/>
        <dbReference type="ChEBI" id="CHEBI:15377"/>
        <dbReference type="ChEBI" id="CHEBI:35627"/>
        <dbReference type="ChEBI" id="CHEBI:140347"/>
        <dbReference type="EC" id="3.5.2.6"/>
    </reaction>
</comment>
<gene>
    <name evidence="6" type="ORF">NHP190012_04130</name>
</gene>
<dbReference type="SUPFAM" id="SSF81901">
    <property type="entry name" value="HCP-like"/>
    <property type="match status" value="2"/>
</dbReference>
<name>A0ABN6I5E2_9HELI</name>